<name>A0AAW0NIF8_9GOBI</name>
<protein>
    <submittedName>
        <fullName evidence="1">Uncharacterized protein</fullName>
    </submittedName>
</protein>
<evidence type="ECO:0000313" key="1">
    <source>
        <dbReference type="EMBL" id="KAK7901113.1"/>
    </source>
</evidence>
<comment type="caution">
    <text evidence="1">The sequence shown here is derived from an EMBL/GenBank/DDBJ whole genome shotgun (WGS) entry which is preliminary data.</text>
</comment>
<reference evidence="2" key="1">
    <citation type="submission" date="2024-04" db="EMBL/GenBank/DDBJ databases">
        <title>Salinicola lusitanus LLJ914,a marine bacterium isolated from the Okinawa Trough.</title>
        <authorList>
            <person name="Li J."/>
        </authorList>
    </citation>
    <scope>NUCLEOTIDE SEQUENCE [LARGE SCALE GENOMIC DNA]</scope>
</reference>
<dbReference type="AlphaFoldDB" id="A0AAW0NIF8"/>
<proteinExistence type="predicted"/>
<sequence>MAGGRAFSQHAVGVVFTCLQQRRERERGTKQMLPLTRPSARGCSVTRGNGGRTRQSERPLNWKRMCSTKLSDTSSSNILTQQTWVCGVFTVSEDVSPGGTFTPRDCAESLASELEILCPLRHYLRASADAILFVYVCVCVRVSFNQTLSQSSL</sequence>
<dbReference type="EMBL" id="JBBPFD010000013">
    <property type="protein sequence ID" value="KAK7901113.1"/>
    <property type="molecule type" value="Genomic_DNA"/>
</dbReference>
<organism evidence="1 2">
    <name type="scientific">Mugilogobius chulae</name>
    <name type="common">yellowstripe goby</name>
    <dbReference type="NCBI Taxonomy" id="88201"/>
    <lineage>
        <taxon>Eukaryota</taxon>
        <taxon>Metazoa</taxon>
        <taxon>Chordata</taxon>
        <taxon>Craniata</taxon>
        <taxon>Vertebrata</taxon>
        <taxon>Euteleostomi</taxon>
        <taxon>Actinopterygii</taxon>
        <taxon>Neopterygii</taxon>
        <taxon>Teleostei</taxon>
        <taxon>Neoteleostei</taxon>
        <taxon>Acanthomorphata</taxon>
        <taxon>Gobiaria</taxon>
        <taxon>Gobiiformes</taxon>
        <taxon>Gobioidei</taxon>
        <taxon>Gobiidae</taxon>
        <taxon>Gobionellinae</taxon>
        <taxon>Mugilogobius</taxon>
    </lineage>
</organism>
<accession>A0AAW0NIF8</accession>
<keyword evidence="2" id="KW-1185">Reference proteome</keyword>
<dbReference type="Proteomes" id="UP001460270">
    <property type="component" value="Unassembled WGS sequence"/>
</dbReference>
<evidence type="ECO:0000313" key="2">
    <source>
        <dbReference type="Proteomes" id="UP001460270"/>
    </source>
</evidence>
<gene>
    <name evidence="1" type="ORF">WMY93_017882</name>
</gene>